<dbReference type="GO" id="GO:0005634">
    <property type="term" value="C:nucleus"/>
    <property type="evidence" value="ECO:0007669"/>
    <property type="project" value="TreeGrafter"/>
</dbReference>
<dbReference type="GO" id="GO:1902230">
    <property type="term" value="P:negative regulation of intrinsic apoptotic signaling pathway in response to DNA damage"/>
    <property type="evidence" value="ECO:0007669"/>
    <property type="project" value="InterPro"/>
</dbReference>
<reference evidence="2 3" key="1">
    <citation type="submission" date="2024-01" db="EMBL/GenBank/DDBJ databases">
        <title>The genome of the rayed Mediterranean limpet Patella caerulea (Linnaeus, 1758).</title>
        <authorList>
            <person name="Anh-Thu Weber A."/>
            <person name="Halstead-Nussloch G."/>
        </authorList>
    </citation>
    <scope>NUCLEOTIDE SEQUENCE [LARGE SCALE GENOMIC DNA]</scope>
    <source>
        <strain evidence="2">AATW-2023a</strain>
        <tissue evidence="2">Whole specimen</tissue>
    </source>
</reference>
<dbReference type="InterPro" id="IPR013955">
    <property type="entry name" value="Rep_factor-A_C"/>
</dbReference>
<dbReference type="EMBL" id="JAZGQO010000011">
    <property type="protein sequence ID" value="KAK6172329.1"/>
    <property type="molecule type" value="Genomic_DNA"/>
</dbReference>
<dbReference type="Gene3D" id="2.40.50.140">
    <property type="entry name" value="Nucleic acid-binding proteins"/>
    <property type="match status" value="1"/>
</dbReference>
<accession>A0AAN8JAZ8</accession>
<dbReference type="Proteomes" id="UP001347796">
    <property type="component" value="Unassembled WGS sequence"/>
</dbReference>
<comment type="caution">
    <text evidence="2">The sequence shown here is derived from an EMBL/GenBank/DDBJ whole genome shotgun (WGS) entry which is preliminary data.</text>
</comment>
<evidence type="ECO:0000313" key="2">
    <source>
        <dbReference type="EMBL" id="KAK6172329.1"/>
    </source>
</evidence>
<protein>
    <recommendedName>
        <fullName evidence="1">Replication factor A C-terminal domain-containing protein</fullName>
    </recommendedName>
</protein>
<gene>
    <name evidence="2" type="ORF">SNE40_016012</name>
</gene>
<dbReference type="PANTHER" id="PTHR35537:SF1">
    <property type="entry name" value="DNA DAMAGE-INDUCED APOPTOSIS SUPPRESSOR PROTEIN"/>
    <property type="match status" value="1"/>
</dbReference>
<dbReference type="PANTHER" id="PTHR35537">
    <property type="entry name" value="DNA DAMAGE-INDUCIBLE APOPTOSIS SUPPRESSOR PROTEIN DDIAS"/>
    <property type="match status" value="1"/>
</dbReference>
<dbReference type="GO" id="GO:0005737">
    <property type="term" value="C:cytoplasm"/>
    <property type="evidence" value="ECO:0007669"/>
    <property type="project" value="TreeGrafter"/>
</dbReference>
<feature type="domain" description="Replication factor A C-terminal" evidence="1">
    <location>
        <begin position="9"/>
        <end position="109"/>
    </location>
</feature>
<proteinExistence type="predicted"/>
<evidence type="ECO:0000313" key="3">
    <source>
        <dbReference type="Proteomes" id="UP001347796"/>
    </source>
</evidence>
<sequence>MANSGRVLIHATVTGIRDNEILYPSCTQCYSKMQQEEYEKDWFCFKCDIFCDEIKVSWRYRLSLTVADQNCLTEITLFGKTLEPYFGTTANKFHRILERLDEDNLLEETMLMSALEDTFLGQSFHFGIKSNARLNELQKFHSVSSPISVSTISKIKHGDEASQQFKSDLVAVQIISPANVSFNCNTVLYNLYKYTDIYSENTETGRESLSSLEEKIDMTNCSYLPCNITDLTINSPNKCPENSIEFSYDKSVQSTKSVIEFSNSDLSLLKTSHMTLETDSNNVKSFYCDRSEHSVEVLRTADLSGSISDIPEARNSSIKMNISTHKDLSNFNQLRNVENSTEATCDSLSDCDVIRQLEIAEMDLLYSNLSLSDWENSRNISNHPMITVTQVDKLNTSHFQSRINDTNVVIDPVQHQILDLPESENLDDFLCSYSDSTSNESKFSTTLNKTNKFKSDVYSSAQHIENRIKNITGNSDSEIDTYDQTKYESLHQDIDHAEIHEQIDDFSELDIPECEYSDLSDDKFVSQILEWPVKKENTSYFKPEITNQNLKEVTRQSSKMEFGELENFEIFLADETFKSQIWNEPNNQERPQDLRTEINQNLKDVTKASKAVDLPEMQNLDMFLSDDAFKSQILKTFKQEIPQDIKIETKNQTVKDKVKQINAVDFLESENLDMFLSDDAFKSQILNLRKQESPPDVRTESWNQTLEDVRKQKYGKDFPKSENLDMFFSDDAFKSQILNLGKQESQQHFRTETNQNLKDIAKAVDFPESEIQTEIKNQNCKSQTKQSKYVDFPESENLEMFLSSYHCDSIVEYLDSQKNGNTQTKNVNLEKVTKAQTDKFDLNVFETETEDLFFDSYTDDGYGGSHETRFNPEHKTVENDTKHAIKRNSIGDNLDVPETDLFNSFMTNSSPFSENFENFINNSSLLSTSKPQSNSLVDSQNGSVDLFSSFSSVEDNKDYSISDVAKLKPDAPNTIQNSYLEQSELYPLKQIVSETVLPKRVQFARRLSSVRNLQLVDIRLNLRQTSSPFSDGCQLKSCLRKKSVENLDVSLFSQDLFSPSPIRTPFSRTTTDKFHADREYKNTATANLPADTPLKHRLIQSLDSDVSPCSNQHQNLQYSPDLFSP</sequence>
<dbReference type="InterPro" id="IPR043522">
    <property type="entry name" value="DDIAS"/>
</dbReference>
<organism evidence="2 3">
    <name type="scientific">Patella caerulea</name>
    <name type="common">Rayed Mediterranean limpet</name>
    <dbReference type="NCBI Taxonomy" id="87958"/>
    <lineage>
        <taxon>Eukaryota</taxon>
        <taxon>Metazoa</taxon>
        <taxon>Spiralia</taxon>
        <taxon>Lophotrochozoa</taxon>
        <taxon>Mollusca</taxon>
        <taxon>Gastropoda</taxon>
        <taxon>Patellogastropoda</taxon>
        <taxon>Patelloidea</taxon>
        <taxon>Patellidae</taxon>
        <taxon>Patella</taxon>
    </lineage>
</organism>
<keyword evidence="3" id="KW-1185">Reference proteome</keyword>
<dbReference type="InterPro" id="IPR012340">
    <property type="entry name" value="NA-bd_OB-fold"/>
</dbReference>
<dbReference type="SUPFAM" id="SSF50249">
    <property type="entry name" value="Nucleic acid-binding proteins"/>
    <property type="match status" value="1"/>
</dbReference>
<evidence type="ECO:0000259" key="1">
    <source>
        <dbReference type="Pfam" id="PF08646"/>
    </source>
</evidence>
<name>A0AAN8JAZ8_PATCE</name>
<dbReference type="AlphaFoldDB" id="A0AAN8JAZ8"/>
<dbReference type="Pfam" id="PF08646">
    <property type="entry name" value="Rep_fac-A_C"/>
    <property type="match status" value="1"/>
</dbReference>